<dbReference type="InterPro" id="IPR011989">
    <property type="entry name" value="ARM-like"/>
</dbReference>
<evidence type="ECO:0000259" key="2">
    <source>
        <dbReference type="Pfam" id="PF24959"/>
    </source>
</evidence>
<feature type="compositionally biased region" description="Basic and acidic residues" evidence="1">
    <location>
        <begin position="155"/>
        <end position="168"/>
    </location>
</feature>
<feature type="domain" description="FHOD1/3-like FH3" evidence="2">
    <location>
        <begin position="1"/>
        <end position="48"/>
    </location>
</feature>
<evidence type="ECO:0000313" key="4">
    <source>
        <dbReference type="Proteomes" id="UP001153148"/>
    </source>
</evidence>
<organism evidence="3 4">
    <name type="scientific">Timema podura</name>
    <name type="common">Walking stick</name>
    <dbReference type="NCBI Taxonomy" id="61482"/>
    <lineage>
        <taxon>Eukaryota</taxon>
        <taxon>Metazoa</taxon>
        <taxon>Ecdysozoa</taxon>
        <taxon>Arthropoda</taxon>
        <taxon>Hexapoda</taxon>
        <taxon>Insecta</taxon>
        <taxon>Pterygota</taxon>
        <taxon>Neoptera</taxon>
        <taxon>Polyneoptera</taxon>
        <taxon>Phasmatodea</taxon>
        <taxon>Timematodea</taxon>
        <taxon>Timematoidea</taxon>
        <taxon>Timematidae</taxon>
        <taxon>Timema</taxon>
    </lineage>
</organism>
<dbReference type="InterPro" id="IPR016024">
    <property type="entry name" value="ARM-type_fold"/>
</dbReference>
<comment type="caution">
    <text evidence="3">The sequence shown here is derived from an EMBL/GenBank/DDBJ whole genome shotgun (WGS) entry which is preliminary data.</text>
</comment>
<protein>
    <recommendedName>
        <fullName evidence="2">FHOD1/3-like FH3 domain-containing protein</fullName>
    </recommendedName>
</protein>
<dbReference type="InterPro" id="IPR056771">
    <property type="entry name" value="FH3_FHOD1-3-like"/>
</dbReference>
<proteinExistence type="predicted"/>
<dbReference type="Pfam" id="PF24959">
    <property type="entry name" value="FH3_FHOD1-3"/>
    <property type="match status" value="1"/>
</dbReference>
<feature type="region of interest" description="Disordered" evidence="1">
    <location>
        <begin position="100"/>
        <end position="195"/>
    </location>
</feature>
<evidence type="ECO:0000256" key="1">
    <source>
        <dbReference type="SAM" id="MobiDB-lite"/>
    </source>
</evidence>
<sequence length="195" mass="22248">MRLLKDYDAADTELLIYAMTLVNKTLNGVPDQDTYYDQVDALEEQGVEGTIQRYMSKQGTDLDLLRQFQIYEAVLHHEDGEEKGTPLRQLDDTIRKTLRQRKSLTGTAERRKSRRHSTGTAPLSLTHTNSTRLNHVSQGGDDDGSESSSSRRRRERAERQRSFIREQQETAANLKASLNISENGKEEGMETESIF</sequence>
<dbReference type="PANTHER" id="PTHR45920:SF4">
    <property type="entry name" value="FORMIN HOMOLOGY 2 DOMAIN CONTAINING, ISOFORM I"/>
    <property type="match status" value="1"/>
</dbReference>
<keyword evidence="4" id="KW-1185">Reference proteome</keyword>
<dbReference type="EMBL" id="CAJPIN010011397">
    <property type="protein sequence ID" value="CAG2060102.1"/>
    <property type="molecule type" value="Genomic_DNA"/>
</dbReference>
<dbReference type="PANTHER" id="PTHR45920">
    <property type="entry name" value="FORMIN HOMOLOGY 2 DOMAIN CONTAINING, ISOFORM I"/>
    <property type="match status" value="1"/>
</dbReference>
<dbReference type="SUPFAM" id="SSF48371">
    <property type="entry name" value="ARM repeat"/>
    <property type="match status" value="1"/>
</dbReference>
<dbReference type="Proteomes" id="UP001153148">
    <property type="component" value="Unassembled WGS sequence"/>
</dbReference>
<reference evidence="3" key="1">
    <citation type="submission" date="2021-03" db="EMBL/GenBank/DDBJ databases">
        <authorList>
            <person name="Tran Van P."/>
        </authorList>
    </citation>
    <scope>NUCLEOTIDE SEQUENCE</scope>
</reference>
<gene>
    <name evidence="3" type="ORF">TPAB3V08_LOCUS7060</name>
</gene>
<name>A0ABN7NX91_TIMPD</name>
<dbReference type="Gene3D" id="1.25.10.10">
    <property type="entry name" value="Leucine-rich Repeat Variant"/>
    <property type="match status" value="1"/>
</dbReference>
<accession>A0ABN7NX91</accession>
<evidence type="ECO:0000313" key="3">
    <source>
        <dbReference type="EMBL" id="CAG2060102.1"/>
    </source>
</evidence>
<feature type="compositionally biased region" description="Polar residues" evidence="1">
    <location>
        <begin position="118"/>
        <end position="136"/>
    </location>
</feature>